<gene>
    <name evidence="3" type="ORF">TrST_g352</name>
</gene>
<reference evidence="4" key="1">
    <citation type="journal article" date="2023" name="Commun. Biol.">
        <title>Genome analysis of Parmales, the sister group of diatoms, reveals the evolutionary specialization of diatoms from phago-mixotrophs to photoautotrophs.</title>
        <authorList>
            <person name="Ban H."/>
            <person name="Sato S."/>
            <person name="Yoshikawa S."/>
            <person name="Yamada K."/>
            <person name="Nakamura Y."/>
            <person name="Ichinomiya M."/>
            <person name="Sato N."/>
            <person name="Blanc-Mathieu R."/>
            <person name="Endo H."/>
            <person name="Kuwata A."/>
            <person name="Ogata H."/>
        </authorList>
    </citation>
    <scope>NUCLEOTIDE SEQUENCE [LARGE SCALE GENOMIC DNA]</scope>
    <source>
        <strain evidence="4">NIES 3701</strain>
    </source>
</reference>
<sequence>MSDPARLSNSSLTSSLNYGPESGPTSLKNQLIEHFLTGVPSSTPNPPSTPPSPSNLFLTSGISHSLSLLTSLLKPTKVYLESPTYFLASKIFTDSSATLHPLPMSSQSGYTYSNPSRLTLINWCITHKVYCIVDEVYHNLRSDLSIKRFREISDSSYVISLNSFTKIFSPGLRCGWVEGSDNVIKGLENLGYIRSQGGVNPFVCEVLGEAVRGGEVGRNVEFLREEYGRRGEKVLELLRKCEKVRVRNGWGGGYFIWVEVLGAKEDFVEELENKWKLVVMDGKDCGQYGEGVFVRVCVACLEEEELVEGVERFVKAVEEM</sequence>
<dbReference type="EMBL" id="BRXY01000199">
    <property type="protein sequence ID" value="GMH76671.1"/>
    <property type="molecule type" value="Genomic_DNA"/>
</dbReference>
<keyword evidence="4" id="KW-1185">Reference proteome</keyword>
<feature type="compositionally biased region" description="Low complexity" evidence="1">
    <location>
        <begin position="7"/>
        <end position="17"/>
    </location>
</feature>
<evidence type="ECO:0000259" key="2">
    <source>
        <dbReference type="Pfam" id="PF00155"/>
    </source>
</evidence>
<organism evidence="3 4">
    <name type="scientific">Triparma strigata</name>
    <dbReference type="NCBI Taxonomy" id="1606541"/>
    <lineage>
        <taxon>Eukaryota</taxon>
        <taxon>Sar</taxon>
        <taxon>Stramenopiles</taxon>
        <taxon>Ochrophyta</taxon>
        <taxon>Bolidophyceae</taxon>
        <taxon>Parmales</taxon>
        <taxon>Triparmaceae</taxon>
        <taxon>Triparma</taxon>
    </lineage>
</organism>
<proteinExistence type="predicted"/>
<name>A0A9W7APB5_9STRA</name>
<dbReference type="Pfam" id="PF00155">
    <property type="entry name" value="Aminotran_1_2"/>
    <property type="match status" value="1"/>
</dbReference>
<dbReference type="SUPFAM" id="SSF53383">
    <property type="entry name" value="PLP-dependent transferases"/>
    <property type="match status" value="1"/>
</dbReference>
<dbReference type="PANTHER" id="PTHR42858">
    <property type="entry name" value="AMINOTRANSFERASE"/>
    <property type="match status" value="1"/>
</dbReference>
<evidence type="ECO:0000256" key="1">
    <source>
        <dbReference type="SAM" id="MobiDB-lite"/>
    </source>
</evidence>
<accession>A0A9W7APB5</accession>
<dbReference type="Gene3D" id="3.90.1150.10">
    <property type="entry name" value="Aspartate Aminotransferase, domain 1"/>
    <property type="match status" value="1"/>
</dbReference>
<protein>
    <recommendedName>
        <fullName evidence="2">Aminotransferase class I/classII large domain-containing protein</fullName>
    </recommendedName>
</protein>
<evidence type="ECO:0000313" key="4">
    <source>
        <dbReference type="Proteomes" id="UP001165085"/>
    </source>
</evidence>
<dbReference type="Gene3D" id="3.40.640.10">
    <property type="entry name" value="Type I PLP-dependent aspartate aminotransferase-like (Major domain)"/>
    <property type="match status" value="2"/>
</dbReference>
<comment type="caution">
    <text evidence="3">The sequence shown here is derived from an EMBL/GenBank/DDBJ whole genome shotgun (WGS) entry which is preliminary data.</text>
</comment>
<dbReference type="AlphaFoldDB" id="A0A9W7APB5"/>
<dbReference type="PANTHER" id="PTHR42858:SF1">
    <property type="entry name" value="LD15494P"/>
    <property type="match status" value="1"/>
</dbReference>
<dbReference type="OrthoDB" id="691673at2759"/>
<dbReference type="GO" id="GO:0030170">
    <property type="term" value="F:pyridoxal phosphate binding"/>
    <property type="evidence" value="ECO:0007669"/>
    <property type="project" value="InterPro"/>
</dbReference>
<dbReference type="GO" id="GO:0047536">
    <property type="term" value="F:2-aminoadipate transaminase activity"/>
    <property type="evidence" value="ECO:0007669"/>
    <property type="project" value="TreeGrafter"/>
</dbReference>
<dbReference type="InterPro" id="IPR004839">
    <property type="entry name" value="Aminotransferase_I/II_large"/>
</dbReference>
<dbReference type="InterPro" id="IPR015422">
    <property type="entry name" value="PyrdxlP-dep_Trfase_small"/>
</dbReference>
<dbReference type="Proteomes" id="UP001165085">
    <property type="component" value="Unassembled WGS sequence"/>
</dbReference>
<feature type="domain" description="Aminotransferase class I/classII large" evidence="2">
    <location>
        <begin position="113"/>
        <end position="313"/>
    </location>
</feature>
<feature type="region of interest" description="Disordered" evidence="1">
    <location>
        <begin position="1"/>
        <end position="23"/>
    </location>
</feature>
<evidence type="ECO:0000313" key="3">
    <source>
        <dbReference type="EMBL" id="GMH76671.1"/>
    </source>
</evidence>
<dbReference type="CDD" id="cd00609">
    <property type="entry name" value="AAT_like"/>
    <property type="match status" value="1"/>
</dbReference>
<dbReference type="InterPro" id="IPR015424">
    <property type="entry name" value="PyrdxlP-dep_Trfase"/>
</dbReference>
<dbReference type="InterPro" id="IPR015421">
    <property type="entry name" value="PyrdxlP-dep_Trfase_major"/>
</dbReference>